<accession>A0ABP7RNI3</accession>
<keyword evidence="2" id="KW-1185">Reference proteome</keyword>
<reference evidence="2" key="1">
    <citation type="journal article" date="2019" name="Int. J. Syst. Evol. Microbiol.">
        <title>The Global Catalogue of Microorganisms (GCM) 10K type strain sequencing project: providing services to taxonomists for standard genome sequencing and annotation.</title>
        <authorList>
            <consortium name="The Broad Institute Genomics Platform"/>
            <consortium name="The Broad Institute Genome Sequencing Center for Infectious Disease"/>
            <person name="Wu L."/>
            <person name="Ma J."/>
        </authorList>
    </citation>
    <scope>NUCLEOTIDE SEQUENCE [LARGE SCALE GENOMIC DNA]</scope>
    <source>
        <strain evidence="2">JCM 17224</strain>
    </source>
</reference>
<evidence type="ECO:0008006" key="3">
    <source>
        <dbReference type="Google" id="ProtNLM"/>
    </source>
</evidence>
<evidence type="ECO:0000313" key="1">
    <source>
        <dbReference type="EMBL" id="GAA4000077.1"/>
    </source>
</evidence>
<sequence length="60" mass="6666">MTKQEQAAHINAQVRKGLVVAYNNMLAFKRYKQTPVIISRNGKVAEVQADRMPPAEDPAA</sequence>
<dbReference type="Proteomes" id="UP001500567">
    <property type="component" value="Unassembled WGS sequence"/>
</dbReference>
<gene>
    <name evidence="1" type="ORF">GCM10022408_08870</name>
</gene>
<name>A0ABP7RNI3_9BACT</name>
<organism evidence="1 2">
    <name type="scientific">Hymenobacter fastidiosus</name>
    <dbReference type="NCBI Taxonomy" id="486264"/>
    <lineage>
        <taxon>Bacteria</taxon>
        <taxon>Pseudomonadati</taxon>
        <taxon>Bacteroidota</taxon>
        <taxon>Cytophagia</taxon>
        <taxon>Cytophagales</taxon>
        <taxon>Hymenobacteraceae</taxon>
        <taxon>Hymenobacter</taxon>
    </lineage>
</organism>
<proteinExistence type="predicted"/>
<dbReference type="EMBL" id="BAABDJ010000006">
    <property type="protein sequence ID" value="GAA4000077.1"/>
    <property type="molecule type" value="Genomic_DNA"/>
</dbReference>
<dbReference type="RefSeq" id="WP_345071265.1">
    <property type="nucleotide sequence ID" value="NZ_BAABDJ010000006.1"/>
</dbReference>
<protein>
    <recommendedName>
        <fullName evidence="3">Type II toxin-antitoxin system Phd/YefM family antitoxin</fullName>
    </recommendedName>
</protein>
<comment type="caution">
    <text evidence="1">The sequence shown here is derived from an EMBL/GenBank/DDBJ whole genome shotgun (WGS) entry which is preliminary data.</text>
</comment>
<evidence type="ECO:0000313" key="2">
    <source>
        <dbReference type="Proteomes" id="UP001500567"/>
    </source>
</evidence>